<dbReference type="Gene3D" id="2.60.450.10">
    <property type="entry name" value="Lipopolysaccharide (LPS) transport protein A like domain"/>
    <property type="match status" value="1"/>
</dbReference>
<dbReference type="EMBL" id="JQED01000005">
    <property type="protein sequence ID" value="KGJ94278.1"/>
    <property type="molecule type" value="Genomic_DNA"/>
</dbReference>
<dbReference type="Proteomes" id="UP000029843">
    <property type="component" value="Unassembled WGS sequence"/>
</dbReference>
<dbReference type="GO" id="GO:0001530">
    <property type="term" value="F:lipopolysaccharide binding"/>
    <property type="evidence" value="ECO:0007669"/>
    <property type="project" value="InterPro"/>
</dbReference>
<dbReference type="GO" id="GO:0009279">
    <property type="term" value="C:cell outer membrane"/>
    <property type="evidence" value="ECO:0007669"/>
    <property type="project" value="TreeGrafter"/>
</dbReference>
<dbReference type="GO" id="GO:0030288">
    <property type="term" value="C:outer membrane-bounded periplasmic space"/>
    <property type="evidence" value="ECO:0007669"/>
    <property type="project" value="TreeGrafter"/>
</dbReference>
<evidence type="ECO:0000313" key="7">
    <source>
        <dbReference type="EMBL" id="KGJ94278.1"/>
    </source>
</evidence>
<dbReference type="AlphaFoldDB" id="A0A099KXA6"/>
<evidence type="ECO:0000256" key="4">
    <source>
        <dbReference type="HAMAP-Rule" id="MF_01914"/>
    </source>
</evidence>
<dbReference type="PANTHER" id="PTHR36504:SF1">
    <property type="entry name" value="LIPOPOLYSACCHARIDE EXPORT SYSTEM PROTEIN LPTA"/>
    <property type="match status" value="1"/>
</dbReference>
<keyword evidence="3 4" id="KW-0574">Periplasm</keyword>
<proteinExistence type="inferred from homology"/>
<comment type="caution">
    <text evidence="7">The sequence shown here is derived from an EMBL/GenBank/DDBJ whole genome shotgun (WGS) entry which is preliminary data.</text>
</comment>
<evidence type="ECO:0000256" key="5">
    <source>
        <dbReference type="SAM" id="MobiDB-lite"/>
    </source>
</evidence>
<feature type="region of interest" description="Disordered" evidence="5">
    <location>
        <begin position="193"/>
        <end position="220"/>
    </location>
</feature>
<evidence type="ECO:0000256" key="3">
    <source>
        <dbReference type="ARBA" id="ARBA00022764"/>
    </source>
</evidence>
<comment type="subcellular location">
    <subcellularLocation>
        <location evidence="4">Periplasm</location>
    </subcellularLocation>
</comment>
<evidence type="ECO:0000256" key="1">
    <source>
        <dbReference type="ARBA" id="ARBA00022448"/>
    </source>
</evidence>
<organism evidence="7 8">
    <name type="scientific">Colwellia psychrerythraea</name>
    <name type="common">Vibrio psychroerythus</name>
    <dbReference type="NCBI Taxonomy" id="28229"/>
    <lineage>
        <taxon>Bacteria</taxon>
        <taxon>Pseudomonadati</taxon>
        <taxon>Pseudomonadota</taxon>
        <taxon>Gammaproteobacteria</taxon>
        <taxon>Alteromonadales</taxon>
        <taxon>Colwelliaceae</taxon>
        <taxon>Colwellia</taxon>
    </lineage>
</organism>
<accession>A0A099KXA6</accession>
<dbReference type="InterPro" id="IPR014340">
    <property type="entry name" value="LptA"/>
</dbReference>
<sequence length="220" mass="24409" precursor="true">MNVLFIKNMMKANLSRITFKRSTLKHNTVKVLALTCSLFLSSTTFADKTDLEQEITIKSQRQAADLKNKIASYLDNVSIRQGSISITADIVKVFSQVDKNNGEKNDTYLAKGKPAIFEQQLEDGSFITLQADEITYNPNSNTITISGNALVKQAGSEVSGNEITYNTLSEKLEAQSANNQSVTTILQPTILKKQKETYEESKEEKPTDKVIEKEGDSSDN</sequence>
<feature type="domain" description="Organic solvent tolerance-like N-terminal" evidence="6">
    <location>
        <begin position="56"/>
        <end position="170"/>
    </location>
</feature>
<reference evidence="7 8" key="1">
    <citation type="submission" date="2014-08" db="EMBL/GenBank/DDBJ databases">
        <title>Genomic and Phenotypic Diversity of Colwellia psychrerythraea strains from Disparate Marine Basins.</title>
        <authorList>
            <person name="Techtmann S.M."/>
            <person name="Stelling S.C."/>
            <person name="Utturkar S.M."/>
            <person name="Alshibli N."/>
            <person name="Harris A."/>
            <person name="Brown S.D."/>
            <person name="Hazen T.C."/>
        </authorList>
    </citation>
    <scope>NUCLEOTIDE SEQUENCE [LARGE SCALE GENOMIC DNA]</scope>
    <source>
        <strain evidence="7 8">ND2E</strain>
    </source>
</reference>
<dbReference type="GO" id="GO:0015920">
    <property type="term" value="P:lipopolysaccharide transport"/>
    <property type="evidence" value="ECO:0007669"/>
    <property type="project" value="UniProtKB-UniRule"/>
</dbReference>
<dbReference type="Pfam" id="PF03968">
    <property type="entry name" value="LptD_N"/>
    <property type="match status" value="1"/>
</dbReference>
<dbReference type="PATRIC" id="fig|28229.4.peg.469"/>
<dbReference type="HAMAP" id="MF_01914">
    <property type="entry name" value="LPS_assembly_LptA"/>
    <property type="match status" value="1"/>
</dbReference>
<keyword evidence="1 4" id="KW-0813">Transport</keyword>
<comment type="subunit">
    <text evidence="4">Component of the lipopolysaccharide transport and assembly complex.</text>
</comment>
<dbReference type="GO" id="GO:0043165">
    <property type="term" value="P:Gram-negative-bacterium-type cell outer membrane assembly"/>
    <property type="evidence" value="ECO:0007669"/>
    <property type="project" value="UniProtKB-UniRule"/>
</dbReference>
<dbReference type="GO" id="GO:0017089">
    <property type="term" value="F:glycolipid transfer activity"/>
    <property type="evidence" value="ECO:0007669"/>
    <property type="project" value="TreeGrafter"/>
</dbReference>
<evidence type="ECO:0000256" key="2">
    <source>
        <dbReference type="ARBA" id="ARBA00022729"/>
    </source>
</evidence>
<dbReference type="InterPro" id="IPR005653">
    <property type="entry name" value="OstA-like_N"/>
</dbReference>
<dbReference type="PANTHER" id="PTHR36504">
    <property type="entry name" value="LIPOPOLYSACCHARIDE EXPORT SYSTEM PROTEIN LPTA"/>
    <property type="match status" value="1"/>
</dbReference>
<evidence type="ECO:0000313" key="8">
    <source>
        <dbReference type="Proteomes" id="UP000029843"/>
    </source>
</evidence>
<dbReference type="NCBIfam" id="TIGR03002">
    <property type="entry name" value="outer_YhbN_LptA"/>
    <property type="match status" value="1"/>
</dbReference>
<name>A0A099KXA6_COLPS</name>
<gene>
    <name evidence="4" type="primary">lptA</name>
    <name evidence="7" type="ORF">ND2E_1467</name>
</gene>
<feature type="chain" id="PRO_5008983507" description="Lipopolysaccharide export system protein LptA" evidence="4">
    <location>
        <begin position="47"/>
        <end position="220"/>
    </location>
</feature>
<keyword evidence="2 4" id="KW-0732">Signal</keyword>
<evidence type="ECO:0000259" key="6">
    <source>
        <dbReference type="Pfam" id="PF03968"/>
    </source>
</evidence>
<dbReference type="InterPro" id="IPR052037">
    <property type="entry name" value="LPS_export_LptA"/>
</dbReference>
<comment type="function">
    <text evidence="4">Involved in the assembly of lipopolysaccharide (LPS). Required for the translocation of LPS from the inner membrane to the outer membrane. May form a bridge between the inner membrane and the outer membrane, via interactions with LptC and LptD, thereby facilitating LPS transfer across the periplasm.</text>
</comment>
<comment type="similarity">
    <text evidence="4">Belongs to the LptA family.</text>
</comment>
<protein>
    <recommendedName>
        <fullName evidence="4">Lipopolysaccharide export system protein LptA</fullName>
    </recommendedName>
</protein>
<feature type="signal peptide" evidence="4">
    <location>
        <begin position="1"/>
        <end position="46"/>
    </location>
</feature>